<evidence type="ECO:0000256" key="1">
    <source>
        <dbReference type="SAM" id="MobiDB-lite"/>
    </source>
</evidence>
<dbReference type="GeneID" id="13282319"/>
<evidence type="ECO:0000313" key="2">
    <source>
        <dbReference type="EMBL" id="CBX98836.1"/>
    </source>
</evidence>
<feature type="region of interest" description="Disordered" evidence="1">
    <location>
        <begin position="57"/>
        <end position="107"/>
    </location>
</feature>
<dbReference type="InParanoid" id="E5A5D8"/>
<name>E5A5D8_LEPMJ</name>
<proteinExistence type="predicted"/>
<keyword evidence="3" id="KW-1185">Reference proteome</keyword>
<protein>
    <submittedName>
        <fullName evidence="2">Predicted protein</fullName>
    </submittedName>
</protein>
<dbReference type="VEuPathDB" id="FungiDB:LEMA_P080750.1"/>
<dbReference type="EMBL" id="FP929134">
    <property type="protein sequence ID" value="CBX98836.1"/>
    <property type="molecule type" value="Genomic_DNA"/>
</dbReference>
<dbReference type="Proteomes" id="UP000002668">
    <property type="component" value="Genome"/>
</dbReference>
<gene>
    <name evidence="2" type="ORF">LEMA_P080750.1</name>
</gene>
<reference evidence="3" key="1">
    <citation type="journal article" date="2011" name="Nat. Commun.">
        <title>Effector diversification within compartments of the Leptosphaeria maculans genome affected by Repeat-Induced Point mutations.</title>
        <authorList>
            <person name="Rouxel T."/>
            <person name="Grandaubert J."/>
            <person name="Hane J.K."/>
            <person name="Hoede C."/>
            <person name="van de Wouw A.P."/>
            <person name="Couloux A."/>
            <person name="Dominguez V."/>
            <person name="Anthouard V."/>
            <person name="Bally P."/>
            <person name="Bourras S."/>
            <person name="Cozijnsen A.J."/>
            <person name="Ciuffetti L.M."/>
            <person name="Degrave A."/>
            <person name="Dilmaghani A."/>
            <person name="Duret L."/>
            <person name="Fudal I."/>
            <person name="Goodwin S.B."/>
            <person name="Gout L."/>
            <person name="Glaser N."/>
            <person name="Linglin J."/>
            <person name="Kema G.H.J."/>
            <person name="Lapalu N."/>
            <person name="Lawrence C.B."/>
            <person name="May K."/>
            <person name="Meyer M."/>
            <person name="Ollivier B."/>
            <person name="Poulain J."/>
            <person name="Schoch C.L."/>
            <person name="Simon A."/>
            <person name="Spatafora J.W."/>
            <person name="Stachowiak A."/>
            <person name="Turgeon B.G."/>
            <person name="Tyler B.M."/>
            <person name="Vincent D."/>
            <person name="Weissenbach J."/>
            <person name="Amselem J."/>
            <person name="Quesneville H."/>
            <person name="Oliver R.P."/>
            <person name="Wincker P."/>
            <person name="Balesdent M.-H."/>
            <person name="Howlett B.J."/>
        </authorList>
    </citation>
    <scope>NUCLEOTIDE SEQUENCE [LARGE SCALE GENOMIC DNA]</scope>
    <source>
        <strain evidence="3">JN3 / isolate v23.1.3 / race Av1-4-5-6-7-8</strain>
    </source>
</reference>
<organism evidence="3">
    <name type="scientific">Leptosphaeria maculans (strain JN3 / isolate v23.1.3 / race Av1-4-5-6-7-8)</name>
    <name type="common">Blackleg fungus</name>
    <name type="synonym">Phoma lingam</name>
    <dbReference type="NCBI Taxonomy" id="985895"/>
    <lineage>
        <taxon>Eukaryota</taxon>
        <taxon>Fungi</taxon>
        <taxon>Dikarya</taxon>
        <taxon>Ascomycota</taxon>
        <taxon>Pezizomycotina</taxon>
        <taxon>Dothideomycetes</taxon>
        <taxon>Pleosporomycetidae</taxon>
        <taxon>Pleosporales</taxon>
        <taxon>Pleosporineae</taxon>
        <taxon>Leptosphaeriaceae</taxon>
        <taxon>Plenodomus</taxon>
        <taxon>Plenodomus lingam/Leptosphaeria maculans species complex</taxon>
    </lineage>
</organism>
<feature type="compositionally biased region" description="Basic and acidic residues" evidence="1">
    <location>
        <begin position="69"/>
        <end position="88"/>
    </location>
</feature>
<accession>E5A5D8</accession>
<evidence type="ECO:0000313" key="3">
    <source>
        <dbReference type="Proteomes" id="UP000002668"/>
    </source>
</evidence>
<dbReference type="HOGENOM" id="CLU_2210517_0_0_1"/>
<dbReference type="AlphaFoldDB" id="E5A5D8"/>
<sequence>MQENRQAVPALPPAERCLGAGQNYANMSTGSEAAVKGGSAGAAIRRSGIYVGAACTGVEREGGGTPADEEVRRSGVDEADDDNGRAVDDGSFGVTVEARSQARQKTS</sequence>